<feature type="chain" id="PRO_5003902251" description="DUF4398 domain-containing protein" evidence="2">
    <location>
        <begin position="26"/>
        <end position="120"/>
    </location>
</feature>
<evidence type="ECO:0000259" key="3">
    <source>
        <dbReference type="Pfam" id="PF14346"/>
    </source>
</evidence>
<gene>
    <name evidence="4" type="ORF">GPLA_0526</name>
</gene>
<feature type="coiled-coil region" evidence="1">
    <location>
        <begin position="83"/>
        <end position="117"/>
    </location>
</feature>
<comment type="caution">
    <text evidence="4">The sequence shown here is derived from an EMBL/GenBank/DDBJ whole genome shotgun (WGS) entry which is preliminary data.</text>
</comment>
<dbReference type="Proteomes" id="UP000006322">
    <property type="component" value="Unassembled WGS sequence"/>
</dbReference>
<name>K6ZRG4_9ALTE</name>
<dbReference type="Pfam" id="PF14346">
    <property type="entry name" value="DUF4398"/>
    <property type="match status" value="1"/>
</dbReference>
<dbReference type="AlphaFoldDB" id="K6ZRG4"/>
<keyword evidence="5" id="KW-1185">Reference proteome</keyword>
<evidence type="ECO:0000313" key="4">
    <source>
        <dbReference type="EMBL" id="GAC31443.1"/>
    </source>
</evidence>
<dbReference type="Gene3D" id="1.20.1270.390">
    <property type="match status" value="1"/>
</dbReference>
<sequence length="120" mass="12977">MNKRYSYLPIVVVVSIILAACSSRQNPPNLLMIETQKTIEQAQSQGAAQNAPVAFNAAQEHMQRAEAANSRGDFQAASSLLEVAMAEAEYAIAKSEADQAQKAAEQISQGLQQLEQEVNN</sequence>
<accession>K6ZRG4</accession>
<evidence type="ECO:0000256" key="1">
    <source>
        <dbReference type="SAM" id="Coils"/>
    </source>
</evidence>
<keyword evidence="2" id="KW-0732">Signal</keyword>
<reference evidence="5" key="1">
    <citation type="journal article" date="2014" name="Environ. Microbiol.">
        <title>Comparative genomics of the marine bacterial genus Glaciecola reveals the high degree of genomic diversity and genomic characteristic for cold adaptation.</title>
        <authorList>
            <person name="Qin Q.L."/>
            <person name="Xie B.B."/>
            <person name="Yu Y."/>
            <person name="Shu Y.L."/>
            <person name="Rong J.C."/>
            <person name="Zhang Y.J."/>
            <person name="Zhao D.L."/>
            <person name="Chen X.L."/>
            <person name="Zhang X.Y."/>
            <person name="Chen B."/>
            <person name="Zhou B.C."/>
            <person name="Zhang Y.Z."/>
        </authorList>
    </citation>
    <scope>NUCLEOTIDE SEQUENCE [LARGE SCALE GENOMIC DNA]</scope>
    <source>
        <strain evidence="5">LMG 21857</strain>
    </source>
</reference>
<dbReference type="InterPro" id="IPR025511">
    <property type="entry name" value="DUF4398"/>
</dbReference>
<evidence type="ECO:0000256" key="2">
    <source>
        <dbReference type="SAM" id="SignalP"/>
    </source>
</evidence>
<keyword evidence="1" id="KW-0175">Coiled coil</keyword>
<dbReference type="RefSeq" id="WP_007103249.1">
    <property type="nucleotide sequence ID" value="NZ_BAER01000017.1"/>
</dbReference>
<feature type="signal peptide" evidence="2">
    <location>
        <begin position="1"/>
        <end position="25"/>
    </location>
</feature>
<proteinExistence type="predicted"/>
<protein>
    <recommendedName>
        <fullName evidence="3">DUF4398 domain-containing protein</fullName>
    </recommendedName>
</protein>
<evidence type="ECO:0000313" key="5">
    <source>
        <dbReference type="Proteomes" id="UP000006322"/>
    </source>
</evidence>
<dbReference type="STRING" id="1129793.GPLA_0526"/>
<dbReference type="PROSITE" id="PS51257">
    <property type="entry name" value="PROKAR_LIPOPROTEIN"/>
    <property type="match status" value="1"/>
</dbReference>
<organism evidence="4 5">
    <name type="scientific">Paraglaciecola polaris LMG 21857</name>
    <dbReference type="NCBI Taxonomy" id="1129793"/>
    <lineage>
        <taxon>Bacteria</taxon>
        <taxon>Pseudomonadati</taxon>
        <taxon>Pseudomonadota</taxon>
        <taxon>Gammaproteobacteria</taxon>
        <taxon>Alteromonadales</taxon>
        <taxon>Alteromonadaceae</taxon>
        <taxon>Paraglaciecola</taxon>
    </lineage>
</organism>
<feature type="domain" description="DUF4398" evidence="3">
    <location>
        <begin position="33"/>
        <end position="106"/>
    </location>
</feature>
<dbReference type="EMBL" id="BAER01000017">
    <property type="protein sequence ID" value="GAC31443.1"/>
    <property type="molecule type" value="Genomic_DNA"/>
</dbReference>